<proteinExistence type="predicted"/>
<keyword evidence="5" id="KW-1185">Reference proteome</keyword>
<feature type="domain" description="NACHT" evidence="3">
    <location>
        <begin position="88"/>
        <end position="258"/>
    </location>
</feature>
<evidence type="ECO:0000259" key="3">
    <source>
        <dbReference type="PROSITE" id="PS50837"/>
    </source>
</evidence>
<dbReference type="STRING" id="71717.A0A4Y7TVG4"/>
<evidence type="ECO:0000313" key="5">
    <source>
        <dbReference type="Proteomes" id="UP000298030"/>
    </source>
</evidence>
<dbReference type="InterPro" id="IPR027417">
    <property type="entry name" value="P-loop_NTPase"/>
</dbReference>
<evidence type="ECO:0000256" key="2">
    <source>
        <dbReference type="SAM" id="MobiDB-lite"/>
    </source>
</evidence>
<dbReference type="InterPro" id="IPR056884">
    <property type="entry name" value="NPHP3-like_N"/>
</dbReference>
<dbReference type="PANTHER" id="PTHR10039:SF14">
    <property type="entry name" value="NACHT DOMAIN-CONTAINING PROTEIN"/>
    <property type="match status" value="1"/>
</dbReference>
<dbReference type="SUPFAM" id="SSF52540">
    <property type="entry name" value="P-loop containing nucleoside triphosphate hydrolases"/>
    <property type="match status" value="1"/>
</dbReference>
<dbReference type="PANTHER" id="PTHR10039">
    <property type="entry name" value="AMELOGENIN"/>
    <property type="match status" value="1"/>
</dbReference>
<feature type="compositionally biased region" description="Low complexity" evidence="2">
    <location>
        <begin position="806"/>
        <end position="819"/>
    </location>
</feature>
<sequence>MSFFQSAHNFTIAKLNITSSSQIPQECRAAAHTQNPCDILYGNSVPGATHDSSERSDAPKCQPETRTAVQEEIVSWITTGDDDAQPSKILWLTGPAGSGKTAIAGSLAEICEERDLLAASFFISSFAGSPARRSKRGVVGTLAYQLSQIDGYGPLREEILAAIETHPAIFDKHLKSQLDAIVLRPLREVGNSHGQLLTSRRVIIVDGLDEILTDKAQGLNPDSLRQANEDDQIEVLSTLLHAANDPNFPFRIIVSSRPERVIRQFFSAEAKPISRELFLDEKYSPDSDITLFLQANFSELRRRYTLPPSWPGSGVVSTLVRNASGQFIYAATIVRFLRSGTIPPHVRMRFVSTLQCDDKDADPFASLDALYHHILNSSPQPLLAIQWISIVSSRLSDSSALFTKQLLQEYPGQGDYLLENLASLVWLLSSGTQEPLYKVYHKSLLDFLGDPQRCGADFHHAYQSAVQQLLFPRCAHVFQKQAPIVPVNGEKELTRFHDQFITNLSRVCGVDYVEWERSRSSTTPEIPSLWSMHTSILNFASLFPTREAILSRQVSTLFQLFHQECHERNSPGCCTPMCRYWRSRILHSCQALGWDTPSASHLLRELMYEGWLHRCGPGALPGPRNRIDMFTGDFSPPEKPISPPFHPVIAHFAAPNQSHTLLRSPIEMVSPALGSACDSDHEALLKLVNAVYSSLSEDWHHQFEVDLARDVMVQQVFRGHVDRICWAFITGNEQSEANTDHAEDILRQPEPVPSPTTSTTQNSPPSPGVKSNAGAPTLPDREAIHPTSNPPTLHQQPLTPQPQRPLEPVSATPRNAPNARRAESVPAPLLGASTPRQTRVRAAPSSPSIFLQGPSDAHQASVVETGRRQSTRRRKQAEMGPKLVAGGRRSPEGRKPSWSFAPTSSMQDLAFSDEQDKVEEPPRKKAKRQ</sequence>
<name>A0A4Y7TVG4_COPMI</name>
<dbReference type="Gene3D" id="3.40.50.300">
    <property type="entry name" value="P-loop containing nucleotide triphosphate hydrolases"/>
    <property type="match status" value="1"/>
</dbReference>
<dbReference type="PROSITE" id="PS50837">
    <property type="entry name" value="NACHT"/>
    <property type="match status" value="1"/>
</dbReference>
<dbReference type="Proteomes" id="UP000298030">
    <property type="component" value="Unassembled WGS sequence"/>
</dbReference>
<dbReference type="AlphaFoldDB" id="A0A4Y7TVG4"/>
<feature type="region of interest" description="Disordered" evidence="2">
    <location>
        <begin position="747"/>
        <end position="929"/>
    </location>
</feature>
<feature type="region of interest" description="Disordered" evidence="2">
    <location>
        <begin position="42"/>
        <end position="65"/>
    </location>
</feature>
<protein>
    <recommendedName>
        <fullName evidence="3">NACHT domain-containing protein</fullName>
    </recommendedName>
</protein>
<comment type="caution">
    <text evidence="4">The sequence shown here is derived from an EMBL/GenBank/DDBJ whole genome shotgun (WGS) entry which is preliminary data.</text>
</comment>
<gene>
    <name evidence="4" type="ORF">FA13DRAFT_1725792</name>
</gene>
<dbReference type="EMBL" id="QPFP01000003">
    <property type="protein sequence ID" value="TEB38153.1"/>
    <property type="molecule type" value="Genomic_DNA"/>
</dbReference>
<reference evidence="4 5" key="1">
    <citation type="journal article" date="2019" name="Nat. Ecol. Evol.">
        <title>Megaphylogeny resolves global patterns of mushroom evolution.</title>
        <authorList>
            <person name="Varga T."/>
            <person name="Krizsan K."/>
            <person name="Foldi C."/>
            <person name="Dima B."/>
            <person name="Sanchez-Garcia M."/>
            <person name="Sanchez-Ramirez S."/>
            <person name="Szollosi G.J."/>
            <person name="Szarkandi J.G."/>
            <person name="Papp V."/>
            <person name="Albert L."/>
            <person name="Andreopoulos W."/>
            <person name="Angelini C."/>
            <person name="Antonin V."/>
            <person name="Barry K.W."/>
            <person name="Bougher N.L."/>
            <person name="Buchanan P."/>
            <person name="Buyck B."/>
            <person name="Bense V."/>
            <person name="Catcheside P."/>
            <person name="Chovatia M."/>
            <person name="Cooper J."/>
            <person name="Damon W."/>
            <person name="Desjardin D."/>
            <person name="Finy P."/>
            <person name="Geml J."/>
            <person name="Haridas S."/>
            <person name="Hughes K."/>
            <person name="Justo A."/>
            <person name="Karasinski D."/>
            <person name="Kautmanova I."/>
            <person name="Kiss B."/>
            <person name="Kocsube S."/>
            <person name="Kotiranta H."/>
            <person name="LaButti K.M."/>
            <person name="Lechner B.E."/>
            <person name="Liimatainen K."/>
            <person name="Lipzen A."/>
            <person name="Lukacs Z."/>
            <person name="Mihaltcheva S."/>
            <person name="Morgado L.N."/>
            <person name="Niskanen T."/>
            <person name="Noordeloos M.E."/>
            <person name="Ohm R.A."/>
            <person name="Ortiz-Santana B."/>
            <person name="Ovrebo C."/>
            <person name="Racz N."/>
            <person name="Riley R."/>
            <person name="Savchenko A."/>
            <person name="Shiryaev A."/>
            <person name="Soop K."/>
            <person name="Spirin V."/>
            <person name="Szebenyi C."/>
            <person name="Tomsovsky M."/>
            <person name="Tulloss R.E."/>
            <person name="Uehling J."/>
            <person name="Grigoriev I.V."/>
            <person name="Vagvolgyi C."/>
            <person name="Papp T."/>
            <person name="Martin F.M."/>
            <person name="Miettinen O."/>
            <person name="Hibbett D.S."/>
            <person name="Nagy L.G."/>
        </authorList>
    </citation>
    <scope>NUCLEOTIDE SEQUENCE [LARGE SCALE GENOMIC DNA]</scope>
    <source>
        <strain evidence="4 5">FP101781</strain>
    </source>
</reference>
<organism evidence="4 5">
    <name type="scientific">Coprinellus micaceus</name>
    <name type="common">Glistening ink-cap mushroom</name>
    <name type="synonym">Coprinus micaceus</name>
    <dbReference type="NCBI Taxonomy" id="71717"/>
    <lineage>
        <taxon>Eukaryota</taxon>
        <taxon>Fungi</taxon>
        <taxon>Dikarya</taxon>
        <taxon>Basidiomycota</taxon>
        <taxon>Agaricomycotina</taxon>
        <taxon>Agaricomycetes</taxon>
        <taxon>Agaricomycetidae</taxon>
        <taxon>Agaricales</taxon>
        <taxon>Agaricineae</taxon>
        <taxon>Psathyrellaceae</taxon>
        <taxon>Coprinellus</taxon>
    </lineage>
</organism>
<feature type="compositionally biased region" description="Basic and acidic residues" evidence="2">
    <location>
        <begin position="914"/>
        <end position="923"/>
    </location>
</feature>
<dbReference type="InterPro" id="IPR007111">
    <property type="entry name" value="NACHT_NTPase"/>
</dbReference>
<evidence type="ECO:0000256" key="1">
    <source>
        <dbReference type="ARBA" id="ARBA00022737"/>
    </source>
</evidence>
<keyword evidence="1" id="KW-0677">Repeat</keyword>
<accession>A0A4Y7TVG4</accession>
<dbReference type="Pfam" id="PF24883">
    <property type="entry name" value="NPHP3_N"/>
    <property type="match status" value="1"/>
</dbReference>
<evidence type="ECO:0000313" key="4">
    <source>
        <dbReference type="EMBL" id="TEB38153.1"/>
    </source>
</evidence>